<sequence>MKLKNIFLLASSLVVLPVVSCQTQEPAKTTTAETSKETNNATESNTASSNDTNVVTKTPQNNENDSDKNQEQADYANAFELIATENIGQIFNDLLEVHKKRTKSNELSYMQIYGVRTNPADDVRSRIYLAPSGSYNKNKDISELAVLKVKESLNHRAIEKTGELKNTFIASFDEQTRVLTIQYKANNQSYTQTITIPNA</sequence>
<proteinExistence type="predicted"/>
<dbReference type="RefSeq" id="WP_117275565.1">
    <property type="nucleotide sequence ID" value="NZ_LS991951.1"/>
</dbReference>
<evidence type="ECO:0000313" key="3">
    <source>
        <dbReference type="EMBL" id="SYV97676.1"/>
    </source>
</evidence>
<evidence type="ECO:0000313" key="4">
    <source>
        <dbReference type="Proteomes" id="UP000257559"/>
    </source>
</evidence>
<feature type="chain" id="PRO_5017279760" description="Lipoprotein" evidence="2">
    <location>
        <begin position="21"/>
        <end position="199"/>
    </location>
</feature>
<feature type="signal peptide" evidence="2">
    <location>
        <begin position="1"/>
        <end position="20"/>
    </location>
</feature>
<name>A0A3B0Q4K0_9BACT</name>
<organism evidence="3 4">
    <name type="scientific">Mycoplasmopsis edwardii</name>
    <dbReference type="NCBI Taxonomy" id="53558"/>
    <lineage>
        <taxon>Bacteria</taxon>
        <taxon>Bacillati</taxon>
        <taxon>Mycoplasmatota</taxon>
        <taxon>Mycoplasmoidales</taxon>
        <taxon>Metamycoplasmataceae</taxon>
        <taxon>Mycoplasmopsis</taxon>
    </lineage>
</organism>
<feature type="compositionally biased region" description="Polar residues" evidence="1">
    <location>
        <begin position="51"/>
        <end position="63"/>
    </location>
</feature>
<evidence type="ECO:0008006" key="5">
    <source>
        <dbReference type="Google" id="ProtNLM"/>
    </source>
</evidence>
<feature type="compositionally biased region" description="Low complexity" evidence="1">
    <location>
        <begin position="27"/>
        <end position="50"/>
    </location>
</feature>
<keyword evidence="2" id="KW-0732">Signal</keyword>
<dbReference type="OrthoDB" id="403667at2"/>
<feature type="region of interest" description="Disordered" evidence="1">
    <location>
        <begin position="24"/>
        <end position="69"/>
    </location>
</feature>
<accession>A0A3B0Q4K0</accession>
<reference evidence="4" key="1">
    <citation type="submission" date="2018-06" db="EMBL/GenBank/DDBJ databases">
        <authorList>
            <consortium name="Pathogen Informatics"/>
        </authorList>
    </citation>
    <scope>NUCLEOTIDE SEQUENCE [LARGE SCALE GENOMIC DNA]</scope>
    <source>
        <strain evidence="4">NCTC10132</strain>
    </source>
</reference>
<gene>
    <name evidence="3" type="ORF">NCTC10132_01043</name>
</gene>
<evidence type="ECO:0000256" key="2">
    <source>
        <dbReference type="SAM" id="SignalP"/>
    </source>
</evidence>
<dbReference type="Proteomes" id="UP000257559">
    <property type="component" value="Chromosome"/>
</dbReference>
<dbReference type="EMBL" id="LS991951">
    <property type="protein sequence ID" value="SYV97676.1"/>
    <property type="molecule type" value="Genomic_DNA"/>
</dbReference>
<dbReference type="KEGG" id="medw:NCTC10132_01043"/>
<dbReference type="AlphaFoldDB" id="A0A3B0Q4K0"/>
<protein>
    <recommendedName>
        <fullName evidence="5">Lipoprotein</fullName>
    </recommendedName>
</protein>
<keyword evidence="4" id="KW-1185">Reference proteome</keyword>
<evidence type="ECO:0000256" key="1">
    <source>
        <dbReference type="SAM" id="MobiDB-lite"/>
    </source>
</evidence>